<dbReference type="GO" id="GO:0008720">
    <property type="term" value="F:D-lactate dehydrogenase (NAD+) activity"/>
    <property type="evidence" value="ECO:0007669"/>
    <property type="project" value="TreeGrafter"/>
</dbReference>
<name>A0A1S9R8P2_PENBI</name>
<dbReference type="PANTHER" id="PTHR11748">
    <property type="entry name" value="D-LACTATE DEHYDROGENASE"/>
    <property type="match status" value="1"/>
</dbReference>
<evidence type="ECO:0000259" key="1">
    <source>
        <dbReference type="PROSITE" id="PS51387"/>
    </source>
</evidence>
<sequence>MVHPHSSVLRGALRTIQSRPSTGITQQRFFAASARCRANEKQQASFKSQLYESTQQRLKRERAEQERYAQFQTQSSGGRYAAMMFVSVAVANNPLPQLIALIFFSSGAYYLGSLKPAALPLSSTTSLADLEPPKHNVSQSNLQAAWSDFVEILGKENVSTAPGDLETHAGSDWSSYTRKEDEKPFLVLYPASTEEVSRIMKVCHQRVIPVTPYSGGTSLEGHFASTRGGVCIDFRRMNRILDLHKRDLDVVVQPAVGWEDLNEQLAQDGLFFPPDPAPVR</sequence>
<dbReference type="GO" id="GO:0004458">
    <property type="term" value="F:D-lactate dehydrogenase (cytochrome) activity"/>
    <property type="evidence" value="ECO:0007669"/>
    <property type="project" value="TreeGrafter"/>
</dbReference>
<dbReference type="InterPro" id="IPR006094">
    <property type="entry name" value="Oxid_FAD_bind_N"/>
</dbReference>
<dbReference type="InterPro" id="IPR016169">
    <property type="entry name" value="FAD-bd_PCMH_sub2"/>
</dbReference>
<dbReference type="Pfam" id="PF01565">
    <property type="entry name" value="FAD_binding_4"/>
    <property type="match status" value="1"/>
</dbReference>
<feature type="domain" description="FAD-binding PCMH-type" evidence="1">
    <location>
        <begin position="180"/>
        <end position="280"/>
    </location>
</feature>
<dbReference type="InterPro" id="IPR016166">
    <property type="entry name" value="FAD-bd_PCMH"/>
</dbReference>
<dbReference type="InterPro" id="IPR036318">
    <property type="entry name" value="FAD-bd_PCMH-like_sf"/>
</dbReference>
<protein>
    <recommendedName>
        <fullName evidence="1">FAD-binding PCMH-type domain-containing protein</fullName>
    </recommendedName>
</protein>
<accession>A0A1S9R8P2</accession>
<dbReference type="Proteomes" id="UP000190744">
    <property type="component" value="Unassembled WGS sequence"/>
</dbReference>
<dbReference type="SUPFAM" id="SSF56176">
    <property type="entry name" value="FAD-binding/transporter-associated domain-like"/>
    <property type="match status" value="1"/>
</dbReference>
<proteinExistence type="predicted"/>
<comment type="caution">
    <text evidence="2">The sequence shown here is derived from an EMBL/GenBank/DDBJ whole genome shotgun (WGS) entry which is preliminary data.</text>
</comment>
<dbReference type="PROSITE" id="PS51387">
    <property type="entry name" value="FAD_PCMH"/>
    <property type="match status" value="1"/>
</dbReference>
<dbReference type="EMBL" id="LJBN01000235">
    <property type="protein sequence ID" value="OOQ81884.1"/>
    <property type="molecule type" value="Genomic_DNA"/>
</dbReference>
<dbReference type="GO" id="GO:0071949">
    <property type="term" value="F:FAD binding"/>
    <property type="evidence" value="ECO:0007669"/>
    <property type="project" value="InterPro"/>
</dbReference>
<reference evidence="3" key="1">
    <citation type="submission" date="2015-09" db="EMBL/GenBank/DDBJ databases">
        <authorList>
            <person name="Fill T.P."/>
            <person name="Baretta J.F."/>
            <person name="de Almeida L.G."/>
            <person name="Rocha M."/>
            <person name="de Souza D.H."/>
            <person name="Malavazi I."/>
            <person name="Cerdeira L.T."/>
            <person name="Hong H."/>
            <person name="Samborskyy M."/>
            <person name="de Vasconcelos A.T."/>
            <person name="Leadlay P."/>
            <person name="Rodrigues-Filho E."/>
        </authorList>
    </citation>
    <scope>NUCLEOTIDE SEQUENCE [LARGE SCALE GENOMIC DNA]</scope>
    <source>
        <strain evidence="3">LaBioMMi 136</strain>
    </source>
</reference>
<dbReference type="AlphaFoldDB" id="A0A1S9R8P2"/>
<gene>
    <name evidence="2" type="ORF">PEBR_41241</name>
</gene>
<organism evidence="2 3">
    <name type="scientific">Penicillium brasilianum</name>
    <dbReference type="NCBI Taxonomy" id="104259"/>
    <lineage>
        <taxon>Eukaryota</taxon>
        <taxon>Fungi</taxon>
        <taxon>Dikarya</taxon>
        <taxon>Ascomycota</taxon>
        <taxon>Pezizomycotina</taxon>
        <taxon>Eurotiomycetes</taxon>
        <taxon>Eurotiomycetidae</taxon>
        <taxon>Eurotiales</taxon>
        <taxon>Aspergillaceae</taxon>
        <taxon>Penicillium</taxon>
    </lineage>
</organism>
<dbReference type="Gene3D" id="3.30.465.10">
    <property type="match status" value="1"/>
</dbReference>
<evidence type="ECO:0000313" key="3">
    <source>
        <dbReference type="Proteomes" id="UP000190744"/>
    </source>
</evidence>
<dbReference type="GO" id="GO:0005739">
    <property type="term" value="C:mitochondrion"/>
    <property type="evidence" value="ECO:0007669"/>
    <property type="project" value="TreeGrafter"/>
</dbReference>
<evidence type="ECO:0000313" key="2">
    <source>
        <dbReference type="EMBL" id="OOQ81884.1"/>
    </source>
</evidence>
<dbReference type="GO" id="GO:1903457">
    <property type="term" value="P:lactate catabolic process"/>
    <property type="evidence" value="ECO:0007669"/>
    <property type="project" value="TreeGrafter"/>
</dbReference>
<dbReference type="PANTHER" id="PTHR11748:SF116">
    <property type="entry name" value="D-LACTATE DEHYDROGENASE (CYTOCHROME) (AFU_ORTHOLOGUE AFUA_7G02560)"/>
    <property type="match status" value="1"/>
</dbReference>